<feature type="domain" description="Polysaccharide chain length determinant N-terminal" evidence="13">
    <location>
        <begin position="9"/>
        <end position="100"/>
    </location>
</feature>
<dbReference type="AlphaFoldDB" id="A0A0A0DE95"/>
<dbReference type="eggNOG" id="COG3944">
    <property type="taxonomic scope" value="Bacteria"/>
</dbReference>
<name>A0A0A0DE95_9STRE</name>
<keyword evidence="10" id="KW-0270">Exopolysaccharide synthesis</keyword>
<keyword evidence="15" id="KW-1185">Reference proteome</keyword>
<protein>
    <recommendedName>
        <fullName evidence="4">Capsular polysaccharide biosynthesis protein CpsC</fullName>
    </recommendedName>
</protein>
<dbReference type="EMBL" id="JPEN01000109">
    <property type="protein sequence ID" value="KGM36340.1"/>
    <property type="molecule type" value="Genomic_DNA"/>
</dbReference>
<dbReference type="PANTHER" id="PTHR32309:SF13">
    <property type="entry name" value="FERRIC ENTEROBACTIN TRANSPORT PROTEIN FEPE"/>
    <property type="match status" value="1"/>
</dbReference>
<keyword evidence="14" id="KW-0808">Transferase</keyword>
<dbReference type="STRING" id="176090.SSIN_1895"/>
<keyword evidence="14" id="KW-0418">Kinase</keyword>
<sequence length="231" mass="25184">MNQENQMVEIDVLSLLKTVWKRKFLIVLTALVMAILALGYSVFLAKPSYQSTTRIYVVNRQQSDNNALTNQDLQAGAYLVKDYKEIILSQDVLASVISELNLPTTPAGLSAKVTVAVPTDTRIVSITVADGNPNEASRIANTLREVAAEKIIAVTKVSDVTTLEEAEVPKEPSSPNIRRNVLLGFLAGGVVMVVVVLLVDILDDRVKRPEDIEEVMGLTLLGVVPDMSKLK</sequence>
<evidence type="ECO:0000313" key="15">
    <source>
        <dbReference type="Proteomes" id="UP000030019"/>
    </source>
</evidence>
<dbReference type="GO" id="GO:0045227">
    <property type="term" value="P:capsule polysaccharide biosynthetic process"/>
    <property type="evidence" value="ECO:0007669"/>
    <property type="project" value="UniProtKB-UniPathway"/>
</dbReference>
<accession>A0A0A0DE95</accession>
<evidence type="ECO:0000256" key="10">
    <source>
        <dbReference type="ARBA" id="ARBA00023169"/>
    </source>
</evidence>
<comment type="similarity">
    <text evidence="3">Belongs to the CpsC/CapA family.</text>
</comment>
<evidence type="ECO:0000256" key="8">
    <source>
        <dbReference type="ARBA" id="ARBA00022989"/>
    </source>
</evidence>
<dbReference type="InterPro" id="IPR003856">
    <property type="entry name" value="LPS_length_determ_N"/>
</dbReference>
<evidence type="ECO:0000256" key="7">
    <source>
        <dbReference type="ARBA" id="ARBA00022903"/>
    </source>
</evidence>
<dbReference type="InterPro" id="IPR005701">
    <property type="entry name" value="CpsC-like"/>
</dbReference>
<dbReference type="PANTHER" id="PTHR32309">
    <property type="entry name" value="TYROSINE-PROTEIN KINASE"/>
    <property type="match status" value="1"/>
</dbReference>
<reference evidence="14 15" key="1">
    <citation type="submission" date="2014-06" db="EMBL/GenBank/DDBJ databases">
        <authorList>
            <person name="Teng J.L."/>
            <person name="Huang Y."/>
            <person name="Tse H."/>
            <person name="Lau S.K."/>
            <person name="Woo P.C."/>
        </authorList>
    </citation>
    <scope>NUCLEOTIDE SEQUENCE [LARGE SCALE GENOMIC DNA]</scope>
    <source>
        <strain evidence="14 15">HKU4</strain>
    </source>
</reference>
<keyword evidence="8 12" id="KW-1133">Transmembrane helix</keyword>
<evidence type="ECO:0000256" key="11">
    <source>
        <dbReference type="ARBA" id="ARBA00045736"/>
    </source>
</evidence>
<gene>
    <name evidence="14" type="ORF">SSIN_1895</name>
</gene>
<dbReference type="InterPro" id="IPR050445">
    <property type="entry name" value="Bact_polysacc_biosynth/exp"/>
</dbReference>
<evidence type="ECO:0000259" key="13">
    <source>
        <dbReference type="Pfam" id="PF02706"/>
    </source>
</evidence>
<keyword evidence="5" id="KW-1003">Cell membrane</keyword>
<comment type="pathway">
    <text evidence="2">Capsule biogenesis; capsule polysaccharide biosynthesis.</text>
</comment>
<dbReference type="GO" id="GO:0004713">
    <property type="term" value="F:protein tyrosine kinase activity"/>
    <property type="evidence" value="ECO:0007669"/>
    <property type="project" value="TreeGrafter"/>
</dbReference>
<dbReference type="RefSeq" id="WP_037618258.1">
    <property type="nucleotide sequence ID" value="NZ_JPEN01000109.1"/>
</dbReference>
<feature type="transmembrane region" description="Helical" evidence="12">
    <location>
        <begin position="24"/>
        <end position="45"/>
    </location>
</feature>
<organism evidence="14 15">
    <name type="scientific">Streptococcus sinensis</name>
    <dbReference type="NCBI Taxonomy" id="176090"/>
    <lineage>
        <taxon>Bacteria</taxon>
        <taxon>Bacillati</taxon>
        <taxon>Bacillota</taxon>
        <taxon>Bacilli</taxon>
        <taxon>Lactobacillales</taxon>
        <taxon>Streptococcaceae</taxon>
        <taxon>Streptococcus</taxon>
    </lineage>
</organism>
<keyword evidence="9 12" id="KW-0472">Membrane</keyword>
<evidence type="ECO:0000256" key="9">
    <source>
        <dbReference type="ARBA" id="ARBA00023136"/>
    </source>
</evidence>
<keyword evidence="7" id="KW-0972">Capsule biogenesis/degradation</keyword>
<feature type="transmembrane region" description="Helical" evidence="12">
    <location>
        <begin position="180"/>
        <end position="199"/>
    </location>
</feature>
<comment type="function">
    <text evidence="11">Required for CpsD phosphorylation. Involved in the regulation of capsular polysaccharide biosynthesis. May be part of a complex that directs the coordinated polymerization and export to the cell surface of the capsular polysaccharide.</text>
</comment>
<evidence type="ECO:0000256" key="6">
    <source>
        <dbReference type="ARBA" id="ARBA00022692"/>
    </source>
</evidence>
<evidence type="ECO:0000256" key="2">
    <source>
        <dbReference type="ARBA" id="ARBA00005132"/>
    </source>
</evidence>
<proteinExistence type="inferred from homology"/>
<dbReference type="GO" id="GO:0005351">
    <property type="term" value="F:carbohydrate:proton symporter activity"/>
    <property type="evidence" value="ECO:0007669"/>
    <property type="project" value="InterPro"/>
</dbReference>
<comment type="subcellular location">
    <subcellularLocation>
        <location evidence="1">Cell membrane</location>
        <topology evidence="1">Multi-pass membrane protein</topology>
    </subcellularLocation>
</comment>
<comment type="caution">
    <text evidence="14">The sequence shown here is derived from an EMBL/GenBank/DDBJ whole genome shotgun (WGS) entry which is preliminary data.</text>
</comment>
<dbReference type="GO" id="GO:0015774">
    <property type="term" value="P:polysaccharide transport"/>
    <property type="evidence" value="ECO:0007669"/>
    <property type="project" value="InterPro"/>
</dbReference>
<evidence type="ECO:0000256" key="4">
    <source>
        <dbReference type="ARBA" id="ARBA00020739"/>
    </source>
</evidence>
<dbReference type="Pfam" id="PF02706">
    <property type="entry name" value="Wzz"/>
    <property type="match status" value="1"/>
</dbReference>
<dbReference type="PATRIC" id="fig|176090.4.peg.1841"/>
<dbReference type="NCBIfam" id="TIGR01006">
    <property type="entry name" value="polys_exp_MPA1"/>
    <property type="match status" value="1"/>
</dbReference>
<dbReference type="UniPathway" id="UPA00934"/>
<evidence type="ECO:0000313" key="14">
    <source>
        <dbReference type="EMBL" id="KGM36340.1"/>
    </source>
</evidence>
<keyword evidence="6 12" id="KW-0812">Transmembrane</keyword>
<evidence type="ECO:0000256" key="1">
    <source>
        <dbReference type="ARBA" id="ARBA00004651"/>
    </source>
</evidence>
<evidence type="ECO:0000256" key="12">
    <source>
        <dbReference type="SAM" id="Phobius"/>
    </source>
</evidence>
<evidence type="ECO:0000256" key="3">
    <source>
        <dbReference type="ARBA" id="ARBA00006683"/>
    </source>
</evidence>
<evidence type="ECO:0000256" key="5">
    <source>
        <dbReference type="ARBA" id="ARBA00022475"/>
    </source>
</evidence>
<dbReference type="Proteomes" id="UP000030019">
    <property type="component" value="Unassembled WGS sequence"/>
</dbReference>
<dbReference type="GO" id="GO:0005886">
    <property type="term" value="C:plasma membrane"/>
    <property type="evidence" value="ECO:0007669"/>
    <property type="project" value="UniProtKB-SubCell"/>
</dbReference>